<name>A0A3B0QTG2_9ZZZZ</name>
<dbReference type="GO" id="GO:0051301">
    <property type="term" value="P:cell division"/>
    <property type="evidence" value="ECO:0007669"/>
    <property type="project" value="UniProtKB-KW"/>
</dbReference>
<keyword evidence="1" id="KW-0131">Cell cycle</keyword>
<evidence type="ECO:0000313" key="1">
    <source>
        <dbReference type="EMBL" id="VAV83329.1"/>
    </source>
</evidence>
<sequence length="106" mass="12184">MVKKKINSVLKGTFLISDDSFKNWRMIIFLSTLAIIMIASSHSADRKVYEIARLSEEVKEYRSAFIDGRSILMNLKKESTIQKKLAYKGVFPSEEPPKKIKVTTKE</sequence>
<dbReference type="Pfam" id="PF19579">
    <property type="entry name" value="FtsL_2"/>
    <property type="match status" value="1"/>
</dbReference>
<reference evidence="1" key="1">
    <citation type="submission" date="2018-06" db="EMBL/GenBank/DDBJ databases">
        <authorList>
            <person name="Zhirakovskaya E."/>
        </authorList>
    </citation>
    <scope>NUCLEOTIDE SEQUENCE</scope>
</reference>
<dbReference type="AlphaFoldDB" id="A0A3B0QTG2"/>
<protein>
    <submittedName>
        <fullName evidence="1">Cell division protein FtsL</fullName>
    </submittedName>
</protein>
<organism evidence="1">
    <name type="scientific">hydrothermal vent metagenome</name>
    <dbReference type="NCBI Taxonomy" id="652676"/>
    <lineage>
        <taxon>unclassified sequences</taxon>
        <taxon>metagenomes</taxon>
        <taxon>ecological metagenomes</taxon>
    </lineage>
</organism>
<gene>
    <name evidence="1" type="ORF">MNBD_BACTEROID02-419</name>
</gene>
<keyword evidence="1" id="KW-0132">Cell division</keyword>
<accession>A0A3B0QTG2</accession>
<dbReference type="InterPro" id="IPR045755">
    <property type="entry name" value="FtsL-like"/>
</dbReference>
<dbReference type="EMBL" id="UOEB01000069">
    <property type="protein sequence ID" value="VAV83329.1"/>
    <property type="molecule type" value="Genomic_DNA"/>
</dbReference>
<proteinExistence type="predicted"/>